<comment type="caution">
    <text evidence="3">The sequence shown here is derived from an EMBL/GenBank/DDBJ whole genome shotgun (WGS) entry which is preliminary data.</text>
</comment>
<dbReference type="EMBL" id="BAABDS010000046">
    <property type="protein sequence ID" value="GAA3720705.1"/>
    <property type="molecule type" value="Genomic_DNA"/>
</dbReference>
<sequence>MSLKPFALALPLLPFGLFAQSLPGVHEHGFGRLSLALDQQQLMLELLAPAADIIGFEHAPTNKDEQTRLTAALSRVQEADTLFSLPEAAACRLIDSQLVEEDAHELDEHEQTDHHDHAHEAADKHEHHESEHAAEHDHEHHDDDHEHHDDEHGHNDVLVQYRYQCRQPQALNSLSTTLFEQFPSLTRVELQGIVPSGQIAGTLTAEQPAFSW</sequence>
<name>A0ABP7ERG2_9GAMM</name>
<dbReference type="Proteomes" id="UP001501479">
    <property type="component" value="Unassembled WGS sequence"/>
</dbReference>
<dbReference type="Pfam" id="PF10986">
    <property type="entry name" value="ZrgA"/>
    <property type="match status" value="1"/>
</dbReference>
<evidence type="ECO:0000313" key="4">
    <source>
        <dbReference type="Proteomes" id="UP001501479"/>
    </source>
</evidence>
<evidence type="ECO:0000256" key="2">
    <source>
        <dbReference type="SAM" id="SignalP"/>
    </source>
</evidence>
<evidence type="ECO:0000313" key="3">
    <source>
        <dbReference type="EMBL" id="GAA3720705.1"/>
    </source>
</evidence>
<feature type="region of interest" description="Disordered" evidence="1">
    <location>
        <begin position="103"/>
        <end position="152"/>
    </location>
</feature>
<feature type="chain" id="PRO_5045510545" evidence="2">
    <location>
        <begin position="20"/>
        <end position="212"/>
    </location>
</feature>
<feature type="compositionally biased region" description="Basic and acidic residues" evidence="1">
    <location>
        <begin position="106"/>
        <end position="152"/>
    </location>
</feature>
<keyword evidence="2" id="KW-0732">Signal</keyword>
<gene>
    <name evidence="3" type="ORF">GCM10022421_31270</name>
</gene>
<feature type="signal peptide" evidence="2">
    <location>
        <begin position="1"/>
        <end position="19"/>
    </location>
</feature>
<organism evidence="3 4">
    <name type="scientific">Oceanisphaera sediminis</name>
    <dbReference type="NCBI Taxonomy" id="981381"/>
    <lineage>
        <taxon>Bacteria</taxon>
        <taxon>Pseudomonadati</taxon>
        <taxon>Pseudomonadota</taxon>
        <taxon>Gammaproteobacteria</taxon>
        <taxon>Aeromonadales</taxon>
        <taxon>Aeromonadaceae</taxon>
        <taxon>Oceanisphaera</taxon>
    </lineage>
</organism>
<dbReference type="InterPro" id="IPR021253">
    <property type="entry name" value="ZrgA-like"/>
</dbReference>
<keyword evidence="4" id="KW-1185">Reference proteome</keyword>
<protein>
    <submittedName>
        <fullName evidence="3">DUF2796 domain-containing protein</fullName>
    </submittedName>
</protein>
<reference evidence="4" key="1">
    <citation type="journal article" date="2019" name="Int. J. Syst. Evol. Microbiol.">
        <title>The Global Catalogue of Microorganisms (GCM) 10K type strain sequencing project: providing services to taxonomists for standard genome sequencing and annotation.</title>
        <authorList>
            <consortium name="The Broad Institute Genomics Platform"/>
            <consortium name="The Broad Institute Genome Sequencing Center for Infectious Disease"/>
            <person name="Wu L."/>
            <person name="Ma J."/>
        </authorList>
    </citation>
    <scope>NUCLEOTIDE SEQUENCE [LARGE SCALE GENOMIC DNA]</scope>
    <source>
        <strain evidence="4">JCM 17329</strain>
    </source>
</reference>
<dbReference type="RefSeq" id="WP_344965697.1">
    <property type="nucleotide sequence ID" value="NZ_BAABDS010000046.1"/>
</dbReference>
<accession>A0ABP7ERG2</accession>
<evidence type="ECO:0000256" key="1">
    <source>
        <dbReference type="SAM" id="MobiDB-lite"/>
    </source>
</evidence>
<proteinExistence type="predicted"/>